<dbReference type="NCBIfam" id="NF006666">
    <property type="entry name" value="PRK09210.1"/>
    <property type="match status" value="1"/>
</dbReference>
<evidence type="ECO:0000256" key="3">
    <source>
        <dbReference type="ARBA" id="ARBA00023082"/>
    </source>
</evidence>
<keyword evidence="5 6" id="KW-0804">Transcription</keyword>
<keyword evidence="7" id="KW-0175">Coiled coil</keyword>
<dbReference type="EMBL" id="JAAAMV010000001">
    <property type="protein sequence ID" value="NBD22841.1"/>
    <property type="molecule type" value="Genomic_DNA"/>
</dbReference>
<organism evidence="10 11">
    <name type="scientific">Paenibacillus glycinis</name>
    <dbReference type="NCBI Taxonomy" id="2697035"/>
    <lineage>
        <taxon>Bacteria</taxon>
        <taxon>Bacillati</taxon>
        <taxon>Bacillota</taxon>
        <taxon>Bacilli</taxon>
        <taxon>Bacillales</taxon>
        <taxon>Paenibacillaceae</taxon>
        <taxon>Paenibacillus</taxon>
    </lineage>
</organism>
<evidence type="ECO:0000256" key="2">
    <source>
        <dbReference type="ARBA" id="ARBA00023015"/>
    </source>
</evidence>
<keyword evidence="3 6" id="KW-0731">Sigma factor</keyword>
<dbReference type="InterPro" id="IPR007627">
    <property type="entry name" value="RNA_pol_sigma70_r2"/>
</dbReference>
<dbReference type="InterPro" id="IPR012760">
    <property type="entry name" value="RNA_pol_sigma_RpoD_C"/>
</dbReference>
<feature type="region of interest" description="Sigma-70 factor domain-4" evidence="6">
    <location>
        <begin position="310"/>
        <end position="363"/>
    </location>
</feature>
<dbReference type="InterPro" id="IPR013325">
    <property type="entry name" value="RNA_pol_sigma_r2"/>
</dbReference>
<keyword evidence="1 6" id="KW-0963">Cytoplasm</keyword>
<comment type="subunit">
    <text evidence="6">Interacts transiently with the RNA polymerase catalytic core.</text>
</comment>
<dbReference type="Gene3D" id="1.10.220.120">
    <property type="entry name" value="Sigma-70 factor, region 1.1"/>
    <property type="match status" value="1"/>
</dbReference>
<dbReference type="NCBIfam" id="TIGR02937">
    <property type="entry name" value="sigma70-ECF"/>
    <property type="match status" value="1"/>
</dbReference>
<evidence type="ECO:0000256" key="5">
    <source>
        <dbReference type="ARBA" id="ARBA00023163"/>
    </source>
</evidence>
<dbReference type="Pfam" id="PF04539">
    <property type="entry name" value="Sigma70_r3"/>
    <property type="match status" value="1"/>
</dbReference>
<feature type="region of interest" description="Sigma-70 factor domain-2" evidence="6">
    <location>
        <begin position="142"/>
        <end position="212"/>
    </location>
</feature>
<dbReference type="InterPro" id="IPR050239">
    <property type="entry name" value="Sigma-70_RNA_pol_init_factors"/>
</dbReference>
<dbReference type="InterPro" id="IPR013324">
    <property type="entry name" value="RNA_pol_sigma_r3/r4-like"/>
</dbReference>
<dbReference type="SUPFAM" id="SSF88659">
    <property type="entry name" value="Sigma3 and sigma4 domains of RNA polymerase sigma factors"/>
    <property type="match status" value="2"/>
</dbReference>
<dbReference type="Gene3D" id="1.10.601.10">
    <property type="entry name" value="RNA Polymerase Primary Sigma Factor"/>
    <property type="match status" value="2"/>
</dbReference>
<dbReference type="Pfam" id="PF04545">
    <property type="entry name" value="Sigma70_r4"/>
    <property type="match status" value="1"/>
</dbReference>
<dbReference type="PROSITE" id="PS00716">
    <property type="entry name" value="SIGMA70_2"/>
    <property type="match status" value="1"/>
</dbReference>
<feature type="short sequence motif" description="Interaction with polymerase core subunit RpoC" evidence="6">
    <location>
        <begin position="166"/>
        <end position="169"/>
    </location>
</feature>
<dbReference type="InterPro" id="IPR007630">
    <property type="entry name" value="RNA_pol_sigma70_r4"/>
</dbReference>
<dbReference type="PRINTS" id="PR00046">
    <property type="entry name" value="SIGMA70FCT"/>
</dbReference>
<reference evidence="10 11" key="1">
    <citation type="submission" date="2020-01" db="EMBL/GenBank/DDBJ databases">
        <title>Paenibacillus soybeanensis sp. nov. isolated from the nodules of soybean (Glycine max(L.) Merr).</title>
        <authorList>
            <person name="Wang H."/>
        </authorList>
    </citation>
    <scope>NUCLEOTIDE SEQUENCE [LARGE SCALE GENOMIC DNA]</scope>
    <source>
        <strain evidence="10 11">T1</strain>
    </source>
</reference>
<feature type="domain" description="RNA polymerase sigma-70" evidence="8">
    <location>
        <begin position="166"/>
        <end position="179"/>
    </location>
</feature>
<dbReference type="PANTHER" id="PTHR30603:SF60">
    <property type="entry name" value="RNA POLYMERASE SIGMA FACTOR RPOD"/>
    <property type="match status" value="1"/>
</dbReference>
<proteinExistence type="inferred from homology"/>
<comment type="subcellular location">
    <subcellularLocation>
        <location evidence="6">Cytoplasm</location>
    </subcellularLocation>
</comment>
<keyword evidence="11" id="KW-1185">Reference proteome</keyword>
<comment type="function">
    <text evidence="6">Sigma factors are initiation factors that promote the attachment of RNA polymerase to specific initiation sites and are then released. This sigma factor is the primary sigma factor during exponential growth.</text>
</comment>
<dbReference type="CDD" id="cd06171">
    <property type="entry name" value="Sigma70_r4"/>
    <property type="match status" value="1"/>
</dbReference>
<evidence type="ECO:0000256" key="4">
    <source>
        <dbReference type="ARBA" id="ARBA00023125"/>
    </source>
</evidence>
<dbReference type="InterPro" id="IPR036388">
    <property type="entry name" value="WH-like_DNA-bd_sf"/>
</dbReference>
<gene>
    <name evidence="10" type="primary">rpoD</name>
    <name evidence="6" type="synonym">sigA</name>
    <name evidence="10" type="ORF">GT019_03040</name>
</gene>
<comment type="similarity">
    <text evidence="6">Belongs to the sigma-70 factor family. RpoD/SigA subfamily.</text>
</comment>
<dbReference type="InterPro" id="IPR014284">
    <property type="entry name" value="RNA_pol_sigma-70_dom"/>
</dbReference>
<dbReference type="InterPro" id="IPR007624">
    <property type="entry name" value="RNA_pol_sigma70_r3"/>
</dbReference>
<dbReference type="Pfam" id="PF03979">
    <property type="entry name" value="Sigma70_r1_1"/>
    <property type="match status" value="1"/>
</dbReference>
<name>A0ABW9XJY0_9BACL</name>
<dbReference type="RefSeq" id="WP_161741028.1">
    <property type="nucleotide sequence ID" value="NZ_JAAAMV010000001.1"/>
</dbReference>
<evidence type="ECO:0000313" key="10">
    <source>
        <dbReference type="EMBL" id="NBD22841.1"/>
    </source>
</evidence>
<dbReference type="NCBIfam" id="TIGR02393">
    <property type="entry name" value="RpoD_Cterm"/>
    <property type="match status" value="1"/>
</dbReference>
<dbReference type="InterPro" id="IPR007127">
    <property type="entry name" value="RNA_pol_sigma_70_r1_1"/>
</dbReference>
<feature type="DNA-binding region" description="H-T-H motif" evidence="6">
    <location>
        <begin position="336"/>
        <end position="355"/>
    </location>
</feature>
<dbReference type="HAMAP" id="MF_00963">
    <property type="entry name" value="Sigma70_RpoD_SigA"/>
    <property type="match status" value="1"/>
</dbReference>
<dbReference type="PANTHER" id="PTHR30603">
    <property type="entry name" value="RNA POLYMERASE SIGMA FACTOR RPO"/>
    <property type="match status" value="1"/>
</dbReference>
<evidence type="ECO:0000256" key="7">
    <source>
        <dbReference type="SAM" id="Coils"/>
    </source>
</evidence>
<feature type="domain" description="RNA polymerase sigma-70" evidence="9">
    <location>
        <begin position="335"/>
        <end position="361"/>
    </location>
</feature>
<evidence type="ECO:0000256" key="1">
    <source>
        <dbReference type="ARBA" id="ARBA00022490"/>
    </source>
</evidence>
<dbReference type="Pfam" id="PF00140">
    <property type="entry name" value="Sigma70_r1_2"/>
    <property type="match status" value="1"/>
</dbReference>
<dbReference type="Gene3D" id="1.10.10.10">
    <property type="entry name" value="Winged helix-like DNA-binding domain superfamily/Winged helix DNA-binding domain"/>
    <property type="match status" value="2"/>
</dbReference>
<evidence type="ECO:0000313" key="11">
    <source>
        <dbReference type="Proteomes" id="UP000665561"/>
    </source>
</evidence>
<dbReference type="InterPro" id="IPR000943">
    <property type="entry name" value="RNA_pol_sigma70"/>
</dbReference>
<protein>
    <recommendedName>
        <fullName evidence="6">RNA polymerase sigma factor SigA</fullName>
    </recommendedName>
</protein>
<evidence type="ECO:0000259" key="9">
    <source>
        <dbReference type="PROSITE" id="PS00716"/>
    </source>
</evidence>
<evidence type="ECO:0000256" key="6">
    <source>
        <dbReference type="HAMAP-Rule" id="MF_00963"/>
    </source>
</evidence>
<dbReference type="InterPro" id="IPR042189">
    <property type="entry name" value="RNA_pol_sigma_70_r1_1_sf"/>
</dbReference>
<dbReference type="InterPro" id="IPR009042">
    <property type="entry name" value="RNA_pol_sigma70_r1_2"/>
</dbReference>
<feature type="region of interest" description="Sigma-70 factor domain-3" evidence="6">
    <location>
        <begin position="221"/>
        <end position="297"/>
    </location>
</feature>
<comment type="caution">
    <text evidence="10">The sequence shown here is derived from an EMBL/GenBank/DDBJ whole genome shotgun (WGS) entry which is preliminary data.</text>
</comment>
<keyword evidence="4 6" id="KW-0238">DNA-binding</keyword>
<dbReference type="Proteomes" id="UP000665561">
    <property type="component" value="Unassembled WGS sequence"/>
</dbReference>
<accession>A0ABW9XJY0</accession>
<evidence type="ECO:0000259" key="8">
    <source>
        <dbReference type="PROSITE" id="PS00715"/>
    </source>
</evidence>
<dbReference type="SUPFAM" id="SSF88946">
    <property type="entry name" value="Sigma2 domain of RNA polymerase sigma factors"/>
    <property type="match status" value="1"/>
</dbReference>
<dbReference type="Pfam" id="PF04542">
    <property type="entry name" value="Sigma70_r2"/>
    <property type="match status" value="1"/>
</dbReference>
<dbReference type="PROSITE" id="PS00715">
    <property type="entry name" value="SIGMA70_1"/>
    <property type="match status" value="1"/>
</dbReference>
<keyword evidence="2 6" id="KW-0805">Transcription regulation</keyword>
<dbReference type="InterPro" id="IPR028630">
    <property type="entry name" value="Sigma70_RpoD"/>
</dbReference>
<sequence>MANDQHTELDTEQKLELVKEQLIEHGKKRSSLTYKEIMEKLSPFDQDPEQIDEFFEQLDDIGIEVVNENDEDLPIGNRDDQEREQDDFNFDDDLALPPGIKINDPVRMYLKEIGRVPLLSADDEVELAKRIEHGDEEAKRRLAEANLRLVVSIAKRYVGRGMLFLDLIQEGNMGLIKAVEKFDHTKGYKFSTYATWWIRQAITRAIADQARTIRIPVHMVETINKLVRVSRQLLQELGREPSPEEIAAEMDLSTEKVREIMKIAQEPVSLETPIGEEDDSHLGDFIEDQEALAPADAAAYELLKEQLEDVLDTLTEREENVLRLRFGLDDGRTRTLEEVGKVFGVTRERIRQIEAKALRKLRHPSRSKRLKDFLE</sequence>
<feature type="coiled-coil region" evidence="7">
    <location>
        <begin position="297"/>
        <end position="324"/>
    </location>
</feature>